<sequence>MPAKAEGADDTDKAAFALWEAEYLVIVAGPSFYEPPHHTVFAKESCDPLLLQQNRDKFYGFWGDYYNRYTDRHAHDGYSILKKWRDNYFDAWGVDMRRKGGPPGKKGEEEPEEPLQRIYAVTAAVDGSFIRAGFSADEVYEISGNISNWQCWVPCKPEVWTIDPHFRFDVDPDTKLAKAVKWVDDVRPPVTQEVWTVVDDDDESLTELPAIVHEAKGKTRPMNDVEKRQRAAEMQKQWLNKLQHATAVHLYPETQEQYPNMEEFRDCFTATPTSSYIQPVTYTFPSGRENRRESTDLLGLPEEAPPPTEPLQPYILKPRVSHYLAHVLGLHYGKNNFHQGIFDQTSGEKEKQARHKAWQDEQRFFDPTVPAVEMKRKQHIFYNISLCISDPKKPAIVPKLVSSDTLIKDAIEASSDVGDGDFEDEAETSFLPVFSPDRAPSAVGFIDRMDTTTGTDIPRDTTSISIASPLRADSAQPLSSPMSPLPPTNVDHSVTFESSDAAPEPWDQGKGGRYYFSYVPVMKTHVDPSTVMYDTIRIDVPDGAMIMEDTLPTIGKISCVVECCELPEPKSKAKEDPKDKKKKKDEPKVNLADIKLDPVLEPTQYSATQIIGRIMTKSLKQITASPGKIDLAASQQLSRANLASMKNETINSDVFEYRLTTKKGHVLSIGARYSDPRTIRYIEIEVPISDAADRDLLRSSVHCEMKVMPEVDLATTNRLAAKKKKKSKPRPVPNHQLCINCGECARPNVVMDPKKDIRAINPPKKPYQTWEGIMAKQLRNTGGSLVILEMGCEKKPDASRKLSEKLYKLCKNSGRCTFVRLSTEDLEKKGKAGAGEGDKMVSIVGPVLNSLMLIDRRMMEMKRRK</sequence>
<proteinExistence type="predicted"/>
<accession>A0A7S1IT43</accession>
<evidence type="ECO:0000313" key="1">
    <source>
        <dbReference type="EMBL" id="CAD9021744.1"/>
    </source>
</evidence>
<name>A0A7S1IT43_9EUGL</name>
<dbReference type="InterPro" id="IPR029035">
    <property type="entry name" value="DHS-like_NAD/FAD-binding_dom"/>
</dbReference>
<dbReference type="AlphaFoldDB" id="A0A7S1IT43"/>
<gene>
    <name evidence="1" type="ORF">EGYM00392_LOCUS32864</name>
</gene>
<protein>
    <submittedName>
        <fullName evidence="1">Uncharacterized protein</fullName>
    </submittedName>
</protein>
<dbReference type="SUPFAM" id="SSF52467">
    <property type="entry name" value="DHS-like NAD/FAD-binding domain"/>
    <property type="match status" value="1"/>
</dbReference>
<reference evidence="1" key="1">
    <citation type="submission" date="2021-01" db="EMBL/GenBank/DDBJ databases">
        <authorList>
            <person name="Corre E."/>
            <person name="Pelletier E."/>
            <person name="Niang G."/>
            <person name="Scheremetjew M."/>
            <person name="Finn R."/>
            <person name="Kale V."/>
            <person name="Holt S."/>
            <person name="Cochrane G."/>
            <person name="Meng A."/>
            <person name="Brown T."/>
            <person name="Cohen L."/>
        </authorList>
    </citation>
    <scope>NUCLEOTIDE SEQUENCE</scope>
    <source>
        <strain evidence="1">NIES-381</strain>
    </source>
</reference>
<dbReference type="EMBL" id="HBGA01087956">
    <property type="protein sequence ID" value="CAD9021744.1"/>
    <property type="molecule type" value="Transcribed_RNA"/>
</dbReference>
<organism evidence="1">
    <name type="scientific">Eutreptiella gymnastica</name>
    <dbReference type="NCBI Taxonomy" id="73025"/>
    <lineage>
        <taxon>Eukaryota</taxon>
        <taxon>Discoba</taxon>
        <taxon>Euglenozoa</taxon>
        <taxon>Euglenida</taxon>
        <taxon>Spirocuta</taxon>
        <taxon>Euglenophyceae</taxon>
        <taxon>Eutreptiales</taxon>
        <taxon>Eutreptiaceae</taxon>
        <taxon>Eutreptiella</taxon>
    </lineage>
</organism>